<feature type="transmembrane region" description="Helical" evidence="1">
    <location>
        <begin position="24"/>
        <end position="46"/>
    </location>
</feature>
<dbReference type="Proteomes" id="UP000605201">
    <property type="component" value="Unassembled WGS sequence"/>
</dbReference>
<gene>
    <name evidence="2" type="ORF">H8D96_09950</name>
</gene>
<dbReference type="AlphaFoldDB" id="A0A8J6TM80"/>
<dbReference type="NCBIfam" id="TIGR02532">
    <property type="entry name" value="IV_pilin_GFxxxE"/>
    <property type="match status" value="1"/>
</dbReference>
<protein>
    <submittedName>
        <fullName evidence="2">Prepilin-type N-terminal cleavage/methylation domain-containing protein</fullName>
    </submittedName>
</protein>
<evidence type="ECO:0000256" key="1">
    <source>
        <dbReference type="SAM" id="Phobius"/>
    </source>
</evidence>
<evidence type="ECO:0000313" key="3">
    <source>
        <dbReference type="Proteomes" id="UP000605201"/>
    </source>
</evidence>
<comment type="caution">
    <text evidence="2">The sequence shown here is derived from an EMBL/GenBank/DDBJ whole genome shotgun (WGS) entry which is preliminary data.</text>
</comment>
<dbReference type="EMBL" id="JACNIG010000211">
    <property type="protein sequence ID" value="MBC8432231.1"/>
    <property type="molecule type" value="Genomic_DNA"/>
</dbReference>
<dbReference type="Pfam" id="PF07963">
    <property type="entry name" value="N_methyl"/>
    <property type="match status" value="1"/>
</dbReference>
<sequence length="139" mass="14847">MRLNRSCKTAADAKKSVIIKNDGFTILEVVMASAIFAIGILGVCALQTAAIKTISSANYITAGTTNAQDKLEELLELPFSDSDLSLGLHTDPSPPSGYTITWIVAANTSSSKSVAVTSSWKNINGMSVNSQLNFIKYNW</sequence>
<dbReference type="InterPro" id="IPR012902">
    <property type="entry name" value="N_methyl_site"/>
</dbReference>
<organism evidence="2 3">
    <name type="scientific">Candidatus Desulfatibia vada</name>
    <dbReference type="NCBI Taxonomy" id="2841696"/>
    <lineage>
        <taxon>Bacteria</taxon>
        <taxon>Pseudomonadati</taxon>
        <taxon>Thermodesulfobacteriota</taxon>
        <taxon>Desulfobacteria</taxon>
        <taxon>Desulfobacterales</taxon>
        <taxon>Desulfobacterales incertae sedis</taxon>
        <taxon>Candidatus Desulfatibia</taxon>
    </lineage>
</organism>
<proteinExistence type="predicted"/>
<evidence type="ECO:0000313" key="2">
    <source>
        <dbReference type="EMBL" id="MBC8432231.1"/>
    </source>
</evidence>
<reference evidence="2 3" key="1">
    <citation type="submission" date="2020-08" db="EMBL/GenBank/DDBJ databases">
        <title>Bridging the membrane lipid divide: bacteria of the FCB group superphylum have the potential to synthesize archaeal ether lipids.</title>
        <authorList>
            <person name="Villanueva L."/>
            <person name="Von Meijenfeldt F.A.B."/>
            <person name="Westbye A.B."/>
            <person name="Yadav S."/>
            <person name="Hopmans E.C."/>
            <person name="Dutilh B.E."/>
            <person name="Sinninghe Damste J.S."/>
        </authorList>
    </citation>
    <scope>NUCLEOTIDE SEQUENCE [LARGE SCALE GENOMIC DNA]</scope>
    <source>
        <strain evidence="2">NIOZ-UU17</strain>
    </source>
</reference>
<keyword evidence="1" id="KW-0812">Transmembrane</keyword>
<keyword evidence="1" id="KW-1133">Transmembrane helix</keyword>
<keyword evidence="1" id="KW-0472">Membrane</keyword>
<accession>A0A8J6TM80</accession>
<name>A0A8J6TM80_9BACT</name>